<keyword evidence="4" id="KW-0813">Transport</keyword>
<accession>A0A814IWY5</accession>
<keyword evidence="14" id="KW-0472">Membrane</keyword>
<evidence type="ECO:0000313" key="23">
    <source>
        <dbReference type="EMBL" id="CAF1028271.1"/>
    </source>
</evidence>
<dbReference type="PROSITE" id="PS50011">
    <property type="entry name" value="PROTEIN_KINASE_DOM"/>
    <property type="match status" value="1"/>
</dbReference>
<feature type="region of interest" description="Disordered" evidence="19">
    <location>
        <begin position="517"/>
        <end position="555"/>
    </location>
</feature>
<evidence type="ECO:0000256" key="14">
    <source>
        <dbReference type="ARBA" id="ARBA00023136"/>
    </source>
</evidence>
<dbReference type="InterPro" id="IPR000719">
    <property type="entry name" value="Prot_kinase_dom"/>
</dbReference>
<evidence type="ECO:0000259" key="20">
    <source>
        <dbReference type="PROSITE" id="PS50011"/>
    </source>
</evidence>
<evidence type="ECO:0000256" key="19">
    <source>
        <dbReference type="SAM" id="MobiDB-lite"/>
    </source>
</evidence>
<name>A0A814IWY5_9BILA</name>
<dbReference type="FunFam" id="1.10.510.10:FF:000117">
    <property type="entry name" value="dual specificity tyrosine-phosphorylation-regulated kinase 1A isoform X1"/>
    <property type="match status" value="1"/>
</dbReference>
<evidence type="ECO:0000256" key="2">
    <source>
        <dbReference type="ARBA" id="ARBA00004370"/>
    </source>
</evidence>
<evidence type="ECO:0000256" key="4">
    <source>
        <dbReference type="ARBA" id="ARBA00022448"/>
    </source>
</evidence>
<keyword evidence="13" id="KW-0446">Lipid-binding</keyword>
<feature type="compositionally biased region" description="Polar residues" evidence="19">
    <location>
        <begin position="13"/>
        <end position="22"/>
    </location>
</feature>
<evidence type="ECO:0000259" key="22">
    <source>
        <dbReference type="PROSITE" id="PS51847"/>
    </source>
</evidence>
<evidence type="ECO:0000256" key="13">
    <source>
        <dbReference type="ARBA" id="ARBA00023121"/>
    </source>
</evidence>
<dbReference type="PANTHER" id="PTHR24058:SF28">
    <property type="entry name" value="SERINE_THREONINE-PROTEIN KINASE MINIBRAIN"/>
    <property type="match status" value="1"/>
</dbReference>
<dbReference type="InterPro" id="IPR008271">
    <property type="entry name" value="Ser/Thr_kinase_AS"/>
</dbReference>
<comment type="catalytic activity">
    <reaction evidence="18">
        <text>L-tyrosyl-[protein] + ATP = O-phospho-L-tyrosyl-[protein] + ADP + H(+)</text>
        <dbReference type="Rhea" id="RHEA:10596"/>
        <dbReference type="Rhea" id="RHEA-COMP:10136"/>
        <dbReference type="Rhea" id="RHEA-COMP:20101"/>
        <dbReference type="ChEBI" id="CHEBI:15378"/>
        <dbReference type="ChEBI" id="CHEBI:30616"/>
        <dbReference type="ChEBI" id="CHEBI:46858"/>
        <dbReference type="ChEBI" id="CHEBI:61978"/>
        <dbReference type="ChEBI" id="CHEBI:456216"/>
        <dbReference type="EC" id="2.7.12.1"/>
    </reaction>
</comment>
<dbReference type="Pfam" id="PF26547">
    <property type="entry name" value="PDZD8_N"/>
    <property type="match status" value="1"/>
</dbReference>
<keyword evidence="12" id="KW-0445">Lipid transport</keyword>
<dbReference type="InterPro" id="IPR058801">
    <property type="entry name" value="PDZD8_N"/>
</dbReference>
<evidence type="ECO:0000256" key="17">
    <source>
        <dbReference type="ARBA" id="ARBA00049308"/>
    </source>
</evidence>
<dbReference type="SUPFAM" id="SSF56112">
    <property type="entry name" value="Protein kinase-like (PK-like)"/>
    <property type="match status" value="1"/>
</dbReference>
<evidence type="ECO:0000256" key="6">
    <source>
        <dbReference type="ARBA" id="ARBA00022679"/>
    </source>
</evidence>
<dbReference type="InterPro" id="IPR044131">
    <property type="entry name" value="PKc_DYR1A/1B"/>
</dbReference>
<dbReference type="GO" id="GO:0006869">
    <property type="term" value="P:lipid transport"/>
    <property type="evidence" value="ECO:0007669"/>
    <property type="project" value="UniProtKB-KW"/>
</dbReference>
<evidence type="ECO:0000256" key="16">
    <source>
        <dbReference type="ARBA" id="ARBA00049003"/>
    </source>
</evidence>
<feature type="region of interest" description="Disordered" evidence="19">
    <location>
        <begin position="1"/>
        <end position="73"/>
    </location>
</feature>
<keyword evidence="10" id="KW-0862">Zinc</keyword>
<dbReference type="EC" id="2.7.12.1" evidence="3"/>
<dbReference type="PROSITE" id="PS00108">
    <property type="entry name" value="PROTEIN_KINASE_ST"/>
    <property type="match status" value="1"/>
</dbReference>
<evidence type="ECO:0000256" key="3">
    <source>
        <dbReference type="ARBA" id="ARBA00013203"/>
    </source>
</evidence>
<dbReference type="GO" id="GO:0008289">
    <property type="term" value="F:lipid binding"/>
    <property type="evidence" value="ECO:0007669"/>
    <property type="project" value="UniProtKB-KW"/>
</dbReference>
<evidence type="ECO:0000256" key="11">
    <source>
        <dbReference type="ARBA" id="ARBA00022840"/>
    </source>
</evidence>
<evidence type="ECO:0000256" key="8">
    <source>
        <dbReference type="ARBA" id="ARBA00022741"/>
    </source>
</evidence>
<keyword evidence="15" id="KW-0539">Nucleus</keyword>
<feature type="domain" description="Protein kinase" evidence="20">
    <location>
        <begin position="189"/>
        <end position="507"/>
    </location>
</feature>
<dbReference type="SMART" id="SM00109">
    <property type="entry name" value="C1"/>
    <property type="match status" value="1"/>
</dbReference>
<dbReference type="GO" id="GO:0016020">
    <property type="term" value="C:membrane"/>
    <property type="evidence" value="ECO:0007669"/>
    <property type="project" value="UniProtKB-SubCell"/>
</dbReference>
<comment type="subcellular location">
    <subcellularLocation>
        <location evidence="2">Membrane</location>
    </subcellularLocation>
    <subcellularLocation>
        <location evidence="1">Nucleus</location>
    </subcellularLocation>
</comment>
<organism evidence="23 24">
    <name type="scientific">Rotaria sordida</name>
    <dbReference type="NCBI Taxonomy" id="392033"/>
    <lineage>
        <taxon>Eukaryota</taxon>
        <taxon>Metazoa</taxon>
        <taxon>Spiralia</taxon>
        <taxon>Gnathifera</taxon>
        <taxon>Rotifera</taxon>
        <taxon>Eurotatoria</taxon>
        <taxon>Bdelloidea</taxon>
        <taxon>Philodinida</taxon>
        <taxon>Philodinidae</taxon>
        <taxon>Rotaria</taxon>
    </lineage>
</organism>
<dbReference type="InterPro" id="IPR046349">
    <property type="entry name" value="C1-like_sf"/>
</dbReference>
<dbReference type="GO" id="GO:0005634">
    <property type="term" value="C:nucleus"/>
    <property type="evidence" value="ECO:0007669"/>
    <property type="project" value="UniProtKB-SubCell"/>
</dbReference>
<keyword evidence="6" id="KW-0808">Transferase</keyword>
<dbReference type="Pfam" id="PF00069">
    <property type="entry name" value="Pkinase"/>
    <property type="match status" value="1"/>
</dbReference>
<dbReference type="GO" id="GO:0005524">
    <property type="term" value="F:ATP binding"/>
    <property type="evidence" value="ECO:0007669"/>
    <property type="project" value="UniProtKB-KW"/>
</dbReference>
<evidence type="ECO:0000259" key="21">
    <source>
        <dbReference type="PROSITE" id="PS50081"/>
    </source>
</evidence>
<protein>
    <recommendedName>
        <fullName evidence="3">dual-specificity kinase</fullName>
        <ecNumber evidence="3">2.7.12.1</ecNumber>
    </recommendedName>
</protein>
<feature type="compositionally biased region" description="Low complexity" evidence="19">
    <location>
        <begin position="33"/>
        <end position="44"/>
    </location>
</feature>
<dbReference type="Proteomes" id="UP000663882">
    <property type="component" value="Unassembled WGS sequence"/>
</dbReference>
<evidence type="ECO:0000256" key="7">
    <source>
        <dbReference type="ARBA" id="ARBA00022723"/>
    </source>
</evidence>
<sequence>MAQHNHHIKRLQHTTNSFNHRSSLPDHEAMRESIQNFSISSNNNTKYSRPFNLPPHRARRGASSGRGYDRNFNSSISLPKRAINYDLAESFMDHSTNPLSSDLYKIRFKHSAKQWPNGRFINYKEKLDKLDGNIVDITCTCHFPIVLKRKKLQETKQNEQNTTSTQSSLVLVDHMTQEQKKKLADQQTNLYANLFGCGKIPRVVKAFDHTDGEYVAIKIIKNKRPFLSQAQIEVRLLELMNQQDMDNNGYIVKLKRHFTFRNHLCLVFELLSYNLYDLLRNTNFRGVSLNLTRKFALQLLSALLFLSQPELTILHCDLKPENILLVNPKRSAIKIVDFGSSCQIGQRLYQYIQSRFYRSPEVLLGIPYDMAIDMWSLGCILVEMHTGEPLFSGTNEFDQMMKIVEVLGIPPTHILEQGTKTKRFFDRLPDNTWIPRKSKERRYRSPGTRKLQDVLGVDIGGPGGRRAGEQNHSVSDYVKFKELVQQMLEYDPKRRILPFNALQSSFFKRSYDETSNVNHPITTTNNNNNNTTTTTNNNNNNPLSNLNSNSSPNLDPSLRYRHLIETVQPPNLWQPTDSFIPGIPRPYPAQQTTTTNNNNSSIYLTNSYPTDSIDLAAPIEFQSTNSYYPSQRTHTSPSGTTFPPLFTYVPQNFNHHLSSTIDDNSLLIQNPIIFLSYLLGCLSTIALFICLLIRYGLYSPGTIFSEEQYQKVRPLSEYDEAKNSTVDVVNYLLYILFQELNDTSKLRRYFMQKLHIEFDEIKQTRFGKLFIQDILIQNFSLGKECPKFNNIRFERQERDERQLIKEFVAKLYGSYKNGFSCTLDIKLKYNYQCQLYIKINRIQGHMHLEFRREPFSHWLYAFQNEPLIDLEVKSYLHNREFPLLAKIIRERIICSIKRKNVWPNYKIRYPPFFSKSKQSLPIEIPSIDNNNNNLISGIMKIVIKYCDRLSIPFDLFNKENYSLLSIFLTININEQMCKDYLHINRDQWIKKQIEFIPQIHKINIKEVSYMDRTEFLIEEFNPITDEIEDRTIFEAALKDKNIFLLQIQGHEIKTLKQINHLLKSKSTDGHQQKMKIVVGIPLLNSVQVQRVVKIEDTNIIEKTKEQSSMTIRQRTKVKADHSNNFIQQQDSNTRKTIKQEKDSSLDNITLIMLDADYLPEFQIRTPTQQAESYIEFNNKFEFQIGPNVQYLNICLWCKPSLDSNIPYANKKLILLGYASVALSELILDAHMSFKHETEMTLNFRPAYISKSNLKFIRTNSKSKNLAELSTHRGYDDNLAHGFVTIHVKHRPTIEIKLNQEEKKEFIIEKDDKQKQEQLISINEEHKLFLSNSTTNHLFEDHTFNVETFCTYCNKKIWSKTGRQCRNCSMIIHKKCEDKLNHEYTCTHESIDLKSNEFDNYSIISTDNIDSISNTNQTTTITTSHFPATKETTAVAATAAAFSISDLIPSLPFRSLRNKNFSSIPTVTLSNEKLDNNSSSTTEQRLIKNPPIQSSWKLINAVSLAYSKLLALKTKRIHLELTFETKKKRSLSDLAVHENISEDDLQDIITTCLSNETINIKSFEYLLHEKAVDHTTLYAKANQFGAELFPDLTIEERKQKFEIEISRLQQEIDLQDRIRDEMIIEYNSELSDENTKRKIQLRIANVDEKVQALAALTILYCSGLRHCYSQL</sequence>
<dbReference type="GO" id="GO:0046872">
    <property type="term" value="F:metal ion binding"/>
    <property type="evidence" value="ECO:0007669"/>
    <property type="project" value="UniProtKB-KW"/>
</dbReference>
<keyword evidence="8" id="KW-0547">Nucleotide-binding</keyword>
<reference evidence="23" key="1">
    <citation type="submission" date="2021-02" db="EMBL/GenBank/DDBJ databases">
        <authorList>
            <person name="Nowell W R."/>
        </authorList>
    </citation>
    <scope>NUCLEOTIDE SEQUENCE</scope>
</reference>
<dbReference type="GO" id="GO:0004712">
    <property type="term" value="F:protein serine/threonine/tyrosine kinase activity"/>
    <property type="evidence" value="ECO:0007669"/>
    <property type="project" value="UniProtKB-EC"/>
</dbReference>
<dbReference type="PANTHER" id="PTHR24058">
    <property type="entry name" value="DUAL SPECIFICITY PROTEIN KINASE"/>
    <property type="match status" value="1"/>
</dbReference>
<dbReference type="Pfam" id="PF00130">
    <property type="entry name" value="C1_1"/>
    <property type="match status" value="1"/>
</dbReference>
<dbReference type="InterPro" id="IPR050494">
    <property type="entry name" value="Ser_Thr_dual-spec_kinase"/>
</dbReference>
<keyword evidence="11" id="KW-0067">ATP-binding</keyword>
<feature type="compositionally biased region" description="Low complexity" evidence="19">
    <location>
        <begin position="522"/>
        <end position="553"/>
    </location>
</feature>
<evidence type="ECO:0000256" key="12">
    <source>
        <dbReference type="ARBA" id="ARBA00023055"/>
    </source>
</evidence>
<dbReference type="Gene3D" id="3.30.200.20">
    <property type="entry name" value="Phosphorylase Kinase, domain 1"/>
    <property type="match status" value="1"/>
</dbReference>
<dbReference type="PROSITE" id="PS50081">
    <property type="entry name" value="ZF_DAG_PE_2"/>
    <property type="match status" value="1"/>
</dbReference>
<feature type="domain" description="SMP-LTD" evidence="22">
    <location>
        <begin position="722"/>
        <end position="911"/>
    </location>
</feature>
<evidence type="ECO:0000256" key="18">
    <source>
        <dbReference type="ARBA" id="ARBA00051680"/>
    </source>
</evidence>
<keyword evidence="9" id="KW-0418">Kinase</keyword>
<evidence type="ECO:0000256" key="1">
    <source>
        <dbReference type="ARBA" id="ARBA00004123"/>
    </source>
</evidence>
<feature type="compositionally biased region" description="Basic residues" evidence="19">
    <location>
        <begin position="1"/>
        <end position="12"/>
    </location>
</feature>
<keyword evidence="7" id="KW-0479">Metal-binding</keyword>
<dbReference type="OrthoDB" id="10004596at2759"/>
<dbReference type="InterPro" id="IPR031468">
    <property type="entry name" value="SMP_LBD"/>
</dbReference>
<dbReference type="GO" id="GO:0004674">
    <property type="term" value="F:protein serine/threonine kinase activity"/>
    <property type="evidence" value="ECO:0007669"/>
    <property type="project" value="UniProtKB-KW"/>
</dbReference>
<evidence type="ECO:0000256" key="10">
    <source>
        <dbReference type="ARBA" id="ARBA00022833"/>
    </source>
</evidence>
<evidence type="ECO:0000313" key="24">
    <source>
        <dbReference type="Proteomes" id="UP000663882"/>
    </source>
</evidence>
<comment type="catalytic activity">
    <reaction evidence="16">
        <text>L-seryl-[protein] + ATP = O-phospho-L-seryl-[protein] + ADP + H(+)</text>
        <dbReference type="Rhea" id="RHEA:17989"/>
        <dbReference type="Rhea" id="RHEA-COMP:9863"/>
        <dbReference type="Rhea" id="RHEA-COMP:11604"/>
        <dbReference type="ChEBI" id="CHEBI:15378"/>
        <dbReference type="ChEBI" id="CHEBI:29999"/>
        <dbReference type="ChEBI" id="CHEBI:30616"/>
        <dbReference type="ChEBI" id="CHEBI:83421"/>
        <dbReference type="ChEBI" id="CHEBI:456216"/>
        <dbReference type="EC" id="2.7.12.1"/>
    </reaction>
</comment>
<dbReference type="PROSITE" id="PS51847">
    <property type="entry name" value="SMP"/>
    <property type="match status" value="1"/>
</dbReference>
<comment type="catalytic activity">
    <reaction evidence="17">
        <text>L-threonyl-[protein] + ATP = O-phospho-L-threonyl-[protein] + ADP + H(+)</text>
        <dbReference type="Rhea" id="RHEA:46608"/>
        <dbReference type="Rhea" id="RHEA-COMP:11060"/>
        <dbReference type="Rhea" id="RHEA-COMP:11605"/>
        <dbReference type="ChEBI" id="CHEBI:15378"/>
        <dbReference type="ChEBI" id="CHEBI:30013"/>
        <dbReference type="ChEBI" id="CHEBI:30616"/>
        <dbReference type="ChEBI" id="CHEBI:61977"/>
        <dbReference type="ChEBI" id="CHEBI:456216"/>
        <dbReference type="EC" id="2.7.12.1"/>
    </reaction>
</comment>
<dbReference type="InterPro" id="IPR011009">
    <property type="entry name" value="Kinase-like_dom_sf"/>
</dbReference>
<proteinExistence type="predicted"/>
<dbReference type="SUPFAM" id="SSF57889">
    <property type="entry name" value="Cysteine-rich domain"/>
    <property type="match status" value="1"/>
</dbReference>
<keyword evidence="5" id="KW-0723">Serine/threonine-protein kinase</keyword>
<dbReference type="Gene3D" id="3.30.60.20">
    <property type="match status" value="1"/>
</dbReference>
<evidence type="ECO:0000256" key="15">
    <source>
        <dbReference type="ARBA" id="ARBA00023242"/>
    </source>
</evidence>
<dbReference type="Gene3D" id="1.10.510.10">
    <property type="entry name" value="Transferase(Phosphotransferase) domain 1"/>
    <property type="match status" value="1"/>
</dbReference>
<dbReference type="InterPro" id="IPR002219">
    <property type="entry name" value="PKC_DAG/PE"/>
</dbReference>
<comment type="caution">
    <text evidence="23">The sequence shown here is derived from an EMBL/GenBank/DDBJ whole genome shotgun (WGS) entry which is preliminary data.</text>
</comment>
<dbReference type="EMBL" id="CAJNOO010000762">
    <property type="protein sequence ID" value="CAF1028271.1"/>
    <property type="molecule type" value="Genomic_DNA"/>
</dbReference>
<evidence type="ECO:0000256" key="5">
    <source>
        <dbReference type="ARBA" id="ARBA00022527"/>
    </source>
</evidence>
<dbReference type="PROSITE" id="PS00479">
    <property type="entry name" value="ZF_DAG_PE_1"/>
    <property type="match status" value="1"/>
</dbReference>
<gene>
    <name evidence="23" type="ORF">RFH988_LOCUS15569</name>
</gene>
<evidence type="ECO:0000256" key="9">
    <source>
        <dbReference type="ARBA" id="ARBA00022777"/>
    </source>
</evidence>
<dbReference type="CDD" id="cd14226">
    <property type="entry name" value="PKc_DYRK1"/>
    <property type="match status" value="1"/>
</dbReference>
<dbReference type="SMART" id="SM00220">
    <property type="entry name" value="S_TKc"/>
    <property type="match status" value="1"/>
</dbReference>
<feature type="domain" description="Phorbol-ester/DAG-type" evidence="21">
    <location>
        <begin position="1335"/>
        <end position="1385"/>
    </location>
</feature>